<proteinExistence type="predicted"/>
<evidence type="ECO:0000313" key="2">
    <source>
        <dbReference type="Proteomes" id="UP000008068"/>
    </source>
</evidence>
<reference evidence="2" key="1">
    <citation type="submission" date="2011-07" db="EMBL/GenBank/DDBJ databases">
        <authorList>
            <consortium name="Caenorhabditis brenneri Sequencing and Analysis Consortium"/>
            <person name="Wilson R.K."/>
        </authorList>
    </citation>
    <scope>NUCLEOTIDE SEQUENCE [LARGE SCALE GENOMIC DNA]</scope>
    <source>
        <strain evidence="2">PB2801</strain>
    </source>
</reference>
<protein>
    <submittedName>
        <fullName evidence="1">Uncharacterized protein</fullName>
    </submittedName>
</protein>
<dbReference type="InParanoid" id="G0MVT0"/>
<dbReference type="AlphaFoldDB" id="G0MVT0"/>
<sequence>MLFSFHFLILPPPPPLFPTHDHNHHPRNSNVREVQNRLHRYLSYVDKKREESGFNSLLLLRALENFYDSSSRQQSVC</sequence>
<keyword evidence="2" id="KW-1185">Reference proteome</keyword>
<organism evidence="2">
    <name type="scientific">Caenorhabditis brenneri</name>
    <name type="common">Nematode worm</name>
    <dbReference type="NCBI Taxonomy" id="135651"/>
    <lineage>
        <taxon>Eukaryota</taxon>
        <taxon>Metazoa</taxon>
        <taxon>Ecdysozoa</taxon>
        <taxon>Nematoda</taxon>
        <taxon>Chromadorea</taxon>
        <taxon>Rhabditida</taxon>
        <taxon>Rhabditina</taxon>
        <taxon>Rhabditomorpha</taxon>
        <taxon>Rhabditoidea</taxon>
        <taxon>Rhabditidae</taxon>
        <taxon>Peloderinae</taxon>
        <taxon>Caenorhabditis</taxon>
    </lineage>
</organism>
<evidence type="ECO:0000313" key="1">
    <source>
        <dbReference type="EMBL" id="EGT45315.1"/>
    </source>
</evidence>
<gene>
    <name evidence="1" type="ORF">CAEBREN_11422</name>
</gene>
<dbReference type="EMBL" id="GL379815">
    <property type="protein sequence ID" value="EGT45315.1"/>
    <property type="molecule type" value="Genomic_DNA"/>
</dbReference>
<dbReference type="HOGENOM" id="CLU_2640287_0_0_1"/>
<name>G0MVT0_CAEBE</name>
<accession>G0MVT0</accession>
<dbReference type="Proteomes" id="UP000008068">
    <property type="component" value="Unassembled WGS sequence"/>
</dbReference>